<feature type="domain" description="Sugar fermentation stimulation protein C-terminal" evidence="2">
    <location>
        <begin position="83"/>
        <end position="220"/>
    </location>
</feature>
<evidence type="ECO:0000256" key="1">
    <source>
        <dbReference type="HAMAP-Rule" id="MF_00095"/>
    </source>
</evidence>
<sequence length="250" mass="27548">MDLPDLIEGRLIKRYKRFLADIRLPDGTEVTAHCPNTGSMKNCADPGSRVWIRDVQSVKRKLRYRWELVEVEGQYLACINTGLANHLVKESIQSGFIVPLSGYSDIQVERPYGDERSRIDLLLTKPGRPDCYVEVKNVTLLNGAGKGFFPDAVTARGRKHLRELMAVAKAGGRAVLFFNVAHTGIEQLAPAWDIDPEYAATLSEAVASGVEVMAYRSAISIDAIQVGEAIPFNLATADQAGYSVRKIRTA</sequence>
<dbReference type="Pfam" id="PF03749">
    <property type="entry name" value="SfsA"/>
    <property type="match status" value="1"/>
</dbReference>
<gene>
    <name evidence="1 4" type="primary">sfsA</name>
    <name evidence="4" type="ORF">FHK82_15940</name>
</gene>
<dbReference type="PANTHER" id="PTHR30545:SF2">
    <property type="entry name" value="SUGAR FERMENTATION STIMULATION PROTEIN A"/>
    <property type="match status" value="1"/>
</dbReference>
<dbReference type="InterPro" id="IPR041465">
    <property type="entry name" value="SfsA_N"/>
</dbReference>
<proteinExistence type="inferred from homology"/>
<reference evidence="4 5" key="1">
    <citation type="submission" date="2019-07" db="EMBL/GenBank/DDBJ databases">
        <title>The pathways for chlorine oxyanion respiration interact through the shared metabolite chlorate.</title>
        <authorList>
            <person name="Barnum T.P."/>
            <person name="Cheng Y."/>
            <person name="Hill K.A."/>
            <person name="Lucas L.N."/>
            <person name="Carlson H.K."/>
            <person name="Coates J.D."/>
        </authorList>
    </citation>
    <scope>NUCLEOTIDE SEQUENCE [LARGE SCALE GENOMIC DNA]</scope>
    <source>
        <strain evidence="4">BK-3</strain>
    </source>
</reference>
<evidence type="ECO:0000259" key="3">
    <source>
        <dbReference type="Pfam" id="PF17746"/>
    </source>
</evidence>
<dbReference type="Proteomes" id="UP000317355">
    <property type="component" value="Unassembled WGS sequence"/>
</dbReference>
<accession>A0A558CRJ7</accession>
<dbReference type="EMBL" id="VMRY01000094">
    <property type="protein sequence ID" value="TVT51381.1"/>
    <property type="molecule type" value="Genomic_DNA"/>
</dbReference>
<comment type="similarity">
    <text evidence="1">Belongs to the SfsA family.</text>
</comment>
<dbReference type="PANTHER" id="PTHR30545">
    <property type="entry name" value="SUGAR FERMENTATION STIMULATION PROTEIN A"/>
    <property type="match status" value="1"/>
</dbReference>
<dbReference type="Pfam" id="PF17746">
    <property type="entry name" value="SfsA_N"/>
    <property type="match status" value="1"/>
</dbReference>
<dbReference type="GO" id="GO:0003677">
    <property type="term" value="F:DNA binding"/>
    <property type="evidence" value="ECO:0007669"/>
    <property type="project" value="InterPro"/>
</dbReference>
<protein>
    <recommendedName>
        <fullName evidence="1">Sugar fermentation stimulation protein homolog</fullName>
    </recommendedName>
</protein>
<dbReference type="AlphaFoldDB" id="A0A558CRJ7"/>
<dbReference type="HAMAP" id="MF_00095">
    <property type="entry name" value="SfsA"/>
    <property type="match status" value="1"/>
</dbReference>
<feature type="domain" description="SfsA N-terminal OB" evidence="3">
    <location>
        <begin position="12"/>
        <end position="75"/>
    </location>
</feature>
<comment type="caution">
    <text evidence="4">The sequence shown here is derived from an EMBL/GenBank/DDBJ whole genome shotgun (WGS) entry which is preliminary data.</text>
</comment>
<dbReference type="CDD" id="cd22359">
    <property type="entry name" value="SfsA-like_bacterial"/>
    <property type="match status" value="1"/>
</dbReference>
<evidence type="ECO:0000313" key="5">
    <source>
        <dbReference type="Proteomes" id="UP000317355"/>
    </source>
</evidence>
<dbReference type="InterPro" id="IPR005224">
    <property type="entry name" value="SfsA"/>
</dbReference>
<dbReference type="Gene3D" id="3.40.1350.60">
    <property type="match status" value="1"/>
</dbReference>
<dbReference type="FunFam" id="3.40.1350.60:FF:000001">
    <property type="entry name" value="Sugar fermentation stimulation protein A"/>
    <property type="match status" value="1"/>
</dbReference>
<dbReference type="InterPro" id="IPR040452">
    <property type="entry name" value="SfsA_C"/>
</dbReference>
<organism evidence="4 5">
    <name type="scientific">Sedimenticola thiotaurini</name>
    <dbReference type="NCBI Taxonomy" id="1543721"/>
    <lineage>
        <taxon>Bacteria</taxon>
        <taxon>Pseudomonadati</taxon>
        <taxon>Pseudomonadota</taxon>
        <taxon>Gammaproteobacteria</taxon>
        <taxon>Chromatiales</taxon>
        <taxon>Sedimenticolaceae</taxon>
        <taxon>Sedimenticola</taxon>
    </lineage>
</organism>
<dbReference type="NCBIfam" id="TIGR00230">
    <property type="entry name" value="sfsA"/>
    <property type="match status" value="1"/>
</dbReference>
<evidence type="ECO:0000313" key="4">
    <source>
        <dbReference type="EMBL" id="TVT51381.1"/>
    </source>
</evidence>
<name>A0A558CRJ7_9GAMM</name>
<evidence type="ECO:0000259" key="2">
    <source>
        <dbReference type="Pfam" id="PF03749"/>
    </source>
</evidence>
<dbReference type="Gene3D" id="2.40.50.580">
    <property type="match status" value="1"/>
</dbReference>